<comment type="caution">
    <text evidence="1">The sequence shown here is derived from an EMBL/GenBank/DDBJ whole genome shotgun (WGS) entry which is preliminary data.</text>
</comment>
<dbReference type="OMA" id="HTKFLPE"/>
<keyword evidence="1" id="KW-0808">Transferase</keyword>
<dbReference type="GO" id="GO:0016740">
    <property type="term" value="F:transferase activity"/>
    <property type="evidence" value="ECO:0007669"/>
    <property type="project" value="UniProtKB-KW"/>
</dbReference>
<protein>
    <submittedName>
        <fullName evidence="1">Glycosyltransferase family 2 protein</fullName>
    </submittedName>
</protein>
<reference evidence="1 2" key="1">
    <citation type="journal article" date="2020" name="Proc. Natl. Acad. Sci. U.S.A.">
        <title>Ecological drivers of bacterial community assembly in synthetic phycospheres.</title>
        <authorList>
            <person name="Fu H."/>
            <person name="Uchimiya M."/>
            <person name="Gore J."/>
            <person name="Moran M.A."/>
        </authorList>
    </citation>
    <scope>NUCLEOTIDE SEQUENCE [LARGE SCALE GENOMIC DNA]</scope>
    <source>
        <strain evidence="1">HF-Din03</strain>
    </source>
</reference>
<dbReference type="Pfam" id="PF13704">
    <property type="entry name" value="Glyco_tranf_2_4"/>
    <property type="match status" value="1"/>
</dbReference>
<evidence type="ECO:0000313" key="2">
    <source>
        <dbReference type="Proteomes" id="UP000565723"/>
    </source>
</evidence>
<dbReference type="AlphaFoldDB" id="A0A850LEB3"/>
<dbReference type="Proteomes" id="UP000565723">
    <property type="component" value="Unassembled WGS sequence"/>
</dbReference>
<dbReference type="RefSeq" id="WP_011045809.1">
    <property type="nucleotide sequence ID" value="NZ_CP076685.1"/>
</dbReference>
<accession>A0A850LEB3</accession>
<name>A0A850LEB3_9RHOB</name>
<dbReference type="EMBL" id="JABXIY010000010">
    <property type="protein sequence ID" value="NVK96087.1"/>
    <property type="molecule type" value="Genomic_DNA"/>
</dbReference>
<evidence type="ECO:0000313" key="1">
    <source>
        <dbReference type="EMBL" id="NVK96087.1"/>
    </source>
</evidence>
<dbReference type="InterPro" id="IPR029044">
    <property type="entry name" value="Nucleotide-diphossugar_trans"/>
</dbReference>
<proteinExistence type="predicted"/>
<sequence length="349" mass="39956">MTSSPAPPLSPIGWADAYRLRWKRQRLLWRAFRSRRALTALADRTAAIRPGQVLAVTTLRNEVLRLPWFLDYYRTLGVGHFLMVDNGSDDGSVEMLAAQPDVSLWQTGASYRDARFGLDWMTWLQIRHAHGHWCLMVDVDELLIYAHHDRRDLHALTGWLERQGRNCFGAHMLDLYPKGPVAAQTHAPGEDPLDILHWFDAAPYRAQRQQPLGNLWVQGGARERMFFADDPRRSPTLNKIPLIRWDRRYAYVNSCHSALPRQLNAVYGGPGDSAPSGVLLHTKFLPDIVSRSAEEKTRQQHFHTPADFDHYYDDLTASPDFWTPSSTRFTGWRQLHDLGLLSPGGWEEG</sequence>
<dbReference type="SUPFAM" id="SSF53448">
    <property type="entry name" value="Nucleotide-diphospho-sugar transferases"/>
    <property type="match status" value="1"/>
</dbReference>
<organism evidence="1 2">
    <name type="scientific">Ruegeria pomeroyi</name>
    <dbReference type="NCBI Taxonomy" id="89184"/>
    <lineage>
        <taxon>Bacteria</taxon>
        <taxon>Pseudomonadati</taxon>
        <taxon>Pseudomonadota</taxon>
        <taxon>Alphaproteobacteria</taxon>
        <taxon>Rhodobacterales</taxon>
        <taxon>Roseobacteraceae</taxon>
        <taxon>Ruegeria</taxon>
    </lineage>
</organism>
<gene>
    <name evidence="1" type="ORF">HW564_04070</name>
</gene>